<dbReference type="SUPFAM" id="SSF51735">
    <property type="entry name" value="NAD(P)-binding Rossmann-fold domains"/>
    <property type="match status" value="1"/>
</dbReference>
<dbReference type="Gene3D" id="3.40.50.720">
    <property type="entry name" value="NAD(P)-binding Rossmann-like Domain"/>
    <property type="match status" value="1"/>
</dbReference>
<reference evidence="5" key="1">
    <citation type="submission" date="2022-10" db="EMBL/GenBank/DDBJ databases">
        <authorList>
            <person name="Yue Y."/>
        </authorList>
    </citation>
    <scope>NUCLEOTIDE SEQUENCE</scope>
    <source>
        <strain evidence="5">Z654</strain>
    </source>
</reference>
<dbReference type="PRINTS" id="PR00080">
    <property type="entry name" value="SDRFAMILY"/>
</dbReference>
<evidence type="ECO:0000256" key="2">
    <source>
        <dbReference type="ARBA" id="ARBA00023002"/>
    </source>
</evidence>
<gene>
    <name evidence="5" type="ORF">OH136_02920</name>
</gene>
<dbReference type="PRINTS" id="PR00081">
    <property type="entry name" value="GDHRDH"/>
</dbReference>
<dbReference type="AlphaFoldDB" id="A0AAE3LPK1"/>
<organism evidence="5 6">
    <name type="scientific">Halocynthiibacter halioticoli</name>
    <dbReference type="NCBI Taxonomy" id="2986804"/>
    <lineage>
        <taxon>Bacteria</taxon>
        <taxon>Pseudomonadati</taxon>
        <taxon>Pseudomonadota</taxon>
        <taxon>Alphaproteobacteria</taxon>
        <taxon>Rhodobacterales</taxon>
        <taxon>Paracoccaceae</taxon>
        <taxon>Halocynthiibacter</taxon>
    </lineage>
</organism>
<keyword evidence="2" id="KW-0560">Oxidoreductase</keyword>
<dbReference type="PANTHER" id="PTHR43639">
    <property type="entry name" value="OXIDOREDUCTASE, SHORT-CHAIN DEHYDROGENASE/REDUCTASE FAMILY (AFU_ORTHOLOGUE AFUA_5G02870)"/>
    <property type="match status" value="1"/>
</dbReference>
<evidence type="ECO:0000259" key="4">
    <source>
        <dbReference type="SMART" id="SM00822"/>
    </source>
</evidence>
<dbReference type="CDD" id="cd05233">
    <property type="entry name" value="SDR_c"/>
    <property type="match status" value="1"/>
</dbReference>
<dbReference type="PROSITE" id="PS00061">
    <property type="entry name" value="ADH_SHORT"/>
    <property type="match status" value="1"/>
</dbReference>
<evidence type="ECO:0000256" key="1">
    <source>
        <dbReference type="ARBA" id="ARBA00006484"/>
    </source>
</evidence>
<proteinExistence type="inferred from homology"/>
<dbReference type="SMART" id="SM00822">
    <property type="entry name" value="PKS_KR"/>
    <property type="match status" value="1"/>
</dbReference>
<name>A0AAE3LPK1_9RHOB</name>
<dbReference type="InterPro" id="IPR020904">
    <property type="entry name" value="Sc_DH/Rdtase_CS"/>
</dbReference>
<dbReference type="InterPro" id="IPR002347">
    <property type="entry name" value="SDR_fam"/>
</dbReference>
<dbReference type="FunFam" id="3.40.50.720:FF:000084">
    <property type="entry name" value="Short-chain dehydrogenase reductase"/>
    <property type="match status" value="1"/>
</dbReference>
<protein>
    <submittedName>
        <fullName evidence="5">Oxidoreductase</fullName>
    </submittedName>
</protein>
<dbReference type="InterPro" id="IPR036291">
    <property type="entry name" value="NAD(P)-bd_dom_sf"/>
</dbReference>
<accession>A0AAE3LPK1</accession>
<dbReference type="Proteomes" id="UP001208041">
    <property type="component" value="Unassembled WGS sequence"/>
</dbReference>
<dbReference type="NCBIfam" id="NF004847">
    <property type="entry name" value="PRK06198.1"/>
    <property type="match status" value="1"/>
</dbReference>
<dbReference type="RefSeq" id="WP_263952341.1">
    <property type="nucleotide sequence ID" value="NZ_JAOYFC010000001.1"/>
</dbReference>
<evidence type="ECO:0000313" key="6">
    <source>
        <dbReference type="Proteomes" id="UP001208041"/>
    </source>
</evidence>
<evidence type="ECO:0000256" key="3">
    <source>
        <dbReference type="RuleBase" id="RU000363"/>
    </source>
</evidence>
<dbReference type="InterPro" id="IPR057326">
    <property type="entry name" value="KR_dom"/>
</dbReference>
<dbReference type="EMBL" id="JAOYFC010000001">
    <property type="protein sequence ID" value="MCV6823497.1"/>
    <property type="molecule type" value="Genomic_DNA"/>
</dbReference>
<evidence type="ECO:0000313" key="5">
    <source>
        <dbReference type="EMBL" id="MCV6823497.1"/>
    </source>
</evidence>
<dbReference type="GO" id="GO:0016491">
    <property type="term" value="F:oxidoreductase activity"/>
    <property type="evidence" value="ECO:0007669"/>
    <property type="project" value="UniProtKB-KW"/>
</dbReference>
<dbReference type="Pfam" id="PF00106">
    <property type="entry name" value="adh_short"/>
    <property type="match status" value="1"/>
</dbReference>
<keyword evidence="6" id="KW-1185">Reference proteome</keyword>
<sequence>MTHPKTAIVTGAAQGIGEAAVLRLKQDGVKRFLLIDWQSEPLDALAAKLESDGAEAQSLSIDLRDIDTVTSQIGAAIQKLGAVDILVNAAGTTERGGLADTTPDAFDRIFALNVRAPFFLMQTVAPVMRRGGVIVNICSMLAYGGPPFLLAYSSSKAALAGLTKGAANTLKRDGLHVFGINLGWTWTPAEQEVQTKVHGLPEDWADTLGAKQPFGRLLMPQDPAALISFLASSDAAMMTGAIIDLDQYVAGTVDDNPGA</sequence>
<comment type="similarity">
    <text evidence="1 3">Belongs to the short-chain dehydrogenases/reductases (SDR) family.</text>
</comment>
<dbReference type="PANTHER" id="PTHR43639:SF1">
    <property type="entry name" value="SHORT-CHAIN DEHYDROGENASE_REDUCTASE FAMILY PROTEIN"/>
    <property type="match status" value="1"/>
</dbReference>
<feature type="domain" description="Ketoreductase" evidence="4">
    <location>
        <begin position="5"/>
        <end position="189"/>
    </location>
</feature>
<comment type="caution">
    <text evidence="5">The sequence shown here is derived from an EMBL/GenBank/DDBJ whole genome shotgun (WGS) entry which is preliminary data.</text>
</comment>